<evidence type="ECO:0008006" key="10">
    <source>
        <dbReference type="Google" id="ProtNLM"/>
    </source>
</evidence>
<evidence type="ECO:0000256" key="1">
    <source>
        <dbReference type="ARBA" id="ARBA00022598"/>
    </source>
</evidence>
<dbReference type="GO" id="GO:0000049">
    <property type="term" value="F:tRNA binding"/>
    <property type="evidence" value="ECO:0007669"/>
    <property type="project" value="InterPro"/>
</dbReference>
<keyword evidence="3" id="KW-0067">ATP-binding</keyword>
<feature type="domain" description="Aminoacyl-tRNA synthetase class Ia" evidence="6">
    <location>
        <begin position="1"/>
        <end position="47"/>
    </location>
</feature>
<evidence type="ECO:0000256" key="5">
    <source>
        <dbReference type="ARBA" id="ARBA00023146"/>
    </source>
</evidence>
<accession>A0AAD3HTA0</accession>
<dbReference type="Proteomes" id="UP001054857">
    <property type="component" value="Unassembled WGS sequence"/>
</dbReference>
<keyword evidence="4" id="KW-0648">Protein biosynthesis</keyword>
<evidence type="ECO:0000313" key="8">
    <source>
        <dbReference type="EMBL" id="GFR52057.1"/>
    </source>
</evidence>
<keyword evidence="5" id="KW-0030">Aminoacyl-tRNA synthetase</keyword>
<dbReference type="SUPFAM" id="SSF47323">
    <property type="entry name" value="Anticodon-binding domain of a subclass of class I aminoacyl-tRNA synthetases"/>
    <property type="match status" value="1"/>
</dbReference>
<dbReference type="InterPro" id="IPR009080">
    <property type="entry name" value="tRNAsynth_Ia_anticodon-bd"/>
</dbReference>
<dbReference type="PANTHER" id="PTHR42765:SF1">
    <property type="entry name" value="ISOLEUCINE--TRNA LIGASE, MITOCHONDRIAL"/>
    <property type="match status" value="1"/>
</dbReference>
<dbReference type="GO" id="GO:0006428">
    <property type="term" value="P:isoleucyl-tRNA aminoacylation"/>
    <property type="evidence" value="ECO:0007669"/>
    <property type="project" value="TreeGrafter"/>
</dbReference>
<dbReference type="GO" id="GO:0032543">
    <property type="term" value="P:mitochondrial translation"/>
    <property type="evidence" value="ECO:0007669"/>
    <property type="project" value="TreeGrafter"/>
</dbReference>
<comment type="caution">
    <text evidence="8">The sequence shown here is derived from an EMBL/GenBank/DDBJ whole genome shotgun (WGS) entry which is preliminary data.</text>
</comment>
<evidence type="ECO:0000256" key="2">
    <source>
        <dbReference type="ARBA" id="ARBA00022741"/>
    </source>
</evidence>
<dbReference type="Gene3D" id="3.40.50.620">
    <property type="entry name" value="HUPs"/>
    <property type="match status" value="1"/>
</dbReference>
<dbReference type="GO" id="GO:0005739">
    <property type="term" value="C:mitochondrion"/>
    <property type="evidence" value="ECO:0007669"/>
    <property type="project" value="TreeGrafter"/>
</dbReference>
<dbReference type="GO" id="GO:0004822">
    <property type="term" value="F:isoleucine-tRNA ligase activity"/>
    <property type="evidence" value="ECO:0007669"/>
    <property type="project" value="TreeGrafter"/>
</dbReference>
<dbReference type="CDD" id="cd07960">
    <property type="entry name" value="Anticodon_Ia_Ile_BEm"/>
    <property type="match status" value="1"/>
</dbReference>
<reference evidence="8 9" key="1">
    <citation type="journal article" date="2021" name="Sci. Rep.">
        <title>Genome sequencing of the multicellular alga Astrephomene provides insights into convergent evolution of germ-soma differentiation.</title>
        <authorList>
            <person name="Yamashita S."/>
            <person name="Yamamoto K."/>
            <person name="Matsuzaki R."/>
            <person name="Suzuki S."/>
            <person name="Yamaguchi H."/>
            <person name="Hirooka S."/>
            <person name="Minakuchi Y."/>
            <person name="Miyagishima S."/>
            <person name="Kawachi M."/>
            <person name="Toyoda A."/>
            <person name="Nozaki H."/>
        </authorList>
    </citation>
    <scope>NUCLEOTIDE SEQUENCE [LARGE SCALE GENOMIC DNA]</scope>
    <source>
        <strain evidence="8 9">NIES-4017</strain>
    </source>
</reference>
<proteinExistence type="predicted"/>
<feature type="domain" description="Methionyl/Valyl/Leucyl/Isoleucyl-tRNA synthetase anticodon-binding" evidence="7">
    <location>
        <begin position="92"/>
        <end position="249"/>
    </location>
</feature>
<dbReference type="GO" id="GO:0005524">
    <property type="term" value="F:ATP binding"/>
    <property type="evidence" value="ECO:0007669"/>
    <property type="project" value="UniProtKB-KW"/>
</dbReference>
<organism evidence="8 9">
    <name type="scientific">Astrephomene gubernaculifera</name>
    <dbReference type="NCBI Taxonomy" id="47775"/>
    <lineage>
        <taxon>Eukaryota</taxon>
        <taxon>Viridiplantae</taxon>
        <taxon>Chlorophyta</taxon>
        <taxon>core chlorophytes</taxon>
        <taxon>Chlorophyceae</taxon>
        <taxon>CS clade</taxon>
        <taxon>Chlamydomonadales</taxon>
        <taxon>Astrephomenaceae</taxon>
        <taxon>Astrephomene</taxon>
    </lineage>
</organism>
<protein>
    <recommendedName>
        <fullName evidence="10">Isoleucyl-tRNA synthetase</fullName>
    </recommendedName>
</protein>
<dbReference type="InterPro" id="IPR014729">
    <property type="entry name" value="Rossmann-like_a/b/a_fold"/>
</dbReference>
<dbReference type="Pfam" id="PF00133">
    <property type="entry name" value="tRNA-synt_1"/>
    <property type="match status" value="1"/>
</dbReference>
<dbReference type="Gene3D" id="1.10.730.20">
    <property type="match status" value="1"/>
</dbReference>
<evidence type="ECO:0000256" key="3">
    <source>
        <dbReference type="ARBA" id="ARBA00022840"/>
    </source>
</evidence>
<sequence length="386" mass="41435">MSKSLGNVVDPRVVIEGGKDAKQQPAYGADVLRLWVASVDYTSDVAIGSGILRQMADVYRKVRGTLRFLLGNLADYDPVRHAVPYERLSGLDRYLLLRLGQLSSEVAAAYDSYQFFRVFQLLQRFVVADLSNFYLDTAKDRLYIRAAEDPARRGCQTVMDALLRGLLAALAPVVPHMAEDAWLNLPYPRPATSVFQAGWPVPDPAWFSLSEQEAAVWAVVAEVRDAANAVLERARADKAIGAGLDARVVLHVSDPRVAERLAALDASGNGADELRYLLIVSQVELVSDAAAARLCPYHDTQPSASGAGSITVGVARAGGAKCARCWNYSDAVGQQQTVGQQTAGQQTQRSYPDLCERCGPVVAAQGFVLAAGVGASAGVEKVTVTV</sequence>
<name>A0AAD3HTA0_9CHLO</name>
<keyword evidence="2" id="KW-0547">Nucleotide-binding</keyword>
<dbReference type="InterPro" id="IPR050081">
    <property type="entry name" value="Ile-tRNA_ligase"/>
</dbReference>
<dbReference type="InterPro" id="IPR002300">
    <property type="entry name" value="aa-tRNA-synth_Ia"/>
</dbReference>
<evidence type="ECO:0000256" key="4">
    <source>
        <dbReference type="ARBA" id="ARBA00022917"/>
    </source>
</evidence>
<dbReference type="Pfam" id="PF08264">
    <property type="entry name" value="Anticodon_1"/>
    <property type="match status" value="1"/>
</dbReference>
<dbReference type="EMBL" id="BMAR01000057">
    <property type="protein sequence ID" value="GFR52057.1"/>
    <property type="molecule type" value="Genomic_DNA"/>
</dbReference>
<dbReference type="PANTHER" id="PTHR42765">
    <property type="entry name" value="SOLEUCYL-TRNA SYNTHETASE"/>
    <property type="match status" value="1"/>
</dbReference>
<dbReference type="SUPFAM" id="SSF52374">
    <property type="entry name" value="Nucleotidylyl transferase"/>
    <property type="match status" value="1"/>
</dbReference>
<dbReference type="AlphaFoldDB" id="A0AAD3HTA0"/>
<keyword evidence="1" id="KW-0436">Ligase</keyword>
<keyword evidence="9" id="KW-1185">Reference proteome</keyword>
<dbReference type="FunFam" id="1.10.730.20:FF:000017">
    <property type="entry name" value="Isoleucyl-tRNA synthetase"/>
    <property type="match status" value="1"/>
</dbReference>
<evidence type="ECO:0000313" key="9">
    <source>
        <dbReference type="Proteomes" id="UP001054857"/>
    </source>
</evidence>
<evidence type="ECO:0000259" key="6">
    <source>
        <dbReference type="Pfam" id="PF00133"/>
    </source>
</evidence>
<dbReference type="InterPro" id="IPR033708">
    <property type="entry name" value="Anticodon_Ile_BEm"/>
</dbReference>
<dbReference type="InterPro" id="IPR013155">
    <property type="entry name" value="M/V/L/I-tRNA-synth_anticd-bd"/>
</dbReference>
<evidence type="ECO:0000259" key="7">
    <source>
        <dbReference type="Pfam" id="PF08264"/>
    </source>
</evidence>
<gene>
    <name evidence="8" type="ORF">Agub_g14579</name>
</gene>